<sequence>MARSGMTSTVGGQVRADLAEHVTALWCAPGLGVLVGEADRLLDANAAFLGLVGLTADEVVARGWRALLPEDRVHHDEVAFKQLTAADGATFATELVGPDDTRVPVLASVRVLDPDSRRWVAAVVDLSRESQLRRMAETEAAIVATLLADAPFGFALVSPDLRFLRVNAELAAMNGFTVAEHEGRPVFELLPELREDAEPLLRHVLETGEAIRDVEIVGTTPADPGTEHVWRESFFPVRAPGRPAVGVAAVARDETELHRLRAELERVSDQRRVALEEVQRTLLPTELPVVPGLDLAARYMPASEELRLGGDWYDAVVRADALLVAIGDAVGHGVHAVGLMARTSVALTAYLAEGHRPDVVLHRLDGLLQRGDASRPDDGGTVASALVAEVDTVTGTVTYAAAGHPYALLRSADGRVRRLGAAQGPLLGARSPSSYPCATALLEPGGALLLYTDGLVERRDESLTAGIDRLAATVARSRGSAEALVAAAVADCLGGREREDDVCLLAVVRPA</sequence>
<reference evidence="5 6" key="2">
    <citation type="journal article" date="2015" name="Stand. Genomic Sci.">
        <title>Draft genome sequence of Cellulomonas carbonis T26(T) and comparative analysis of six Cellulomonas genomes.</title>
        <authorList>
            <person name="Zhuang W."/>
            <person name="Zhang S."/>
            <person name="Xia X."/>
            <person name="Wang G."/>
        </authorList>
    </citation>
    <scope>NUCLEOTIDE SEQUENCE [LARGE SCALE GENOMIC DNA]</scope>
    <source>
        <strain evidence="5 6">T26</strain>
    </source>
</reference>
<dbReference type="Gene3D" id="3.60.40.10">
    <property type="entry name" value="PPM-type phosphatase domain"/>
    <property type="match status" value="1"/>
</dbReference>
<dbReference type="InterPro" id="IPR052016">
    <property type="entry name" value="Bact_Sigma-Reg"/>
</dbReference>
<dbReference type="CDD" id="cd00130">
    <property type="entry name" value="PAS"/>
    <property type="match status" value="2"/>
</dbReference>
<dbReference type="AlphaFoldDB" id="A0A0A0BTL3"/>
<dbReference type="Pfam" id="PF13426">
    <property type="entry name" value="PAS_9"/>
    <property type="match status" value="1"/>
</dbReference>
<proteinExistence type="predicted"/>
<evidence type="ECO:0000256" key="1">
    <source>
        <dbReference type="ARBA" id="ARBA00022801"/>
    </source>
</evidence>
<evidence type="ECO:0000313" key="5">
    <source>
        <dbReference type="EMBL" id="KGM11241.1"/>
    </source>
</evidence>
<evidence type="ECO:0008006" key="7">
    <source>
        <dbReference type="Google" id="ProtNLM"/>
    </source>
</evidence>
<protein>
    <recommendedName>
        <fullName evidence="7">Histidine kinase</fullName>
    </recommendedName>
</protein>
<dbReference type="SUPFAM" id="SSF81606">
    <property type="entry name" value="PP2C-like"/>
    <property type="match status" value="1"/>
</dbReference>
<comment type="caution">
    <text evidence="5">The sequence shown here is derived from an EMBL/GenBank/DDBJ whole genome shotgun (WGS) entry which is preliminary data.</text>
</comment>
<dbReference type="NCBIfam" id="TIGR00229">
    <property type="entry name" value="sensory_box"/>
    <property type="match status" value="2"/>
</dbReference>
<gene>
    <name evidence="5" type="ORF">N868_11420</name>
</gene>
<accession>A0A0A0BTL3</accession>
<feature type="coiled-coil region" evidence="2">
    <location>
        <begin position="250"/>
        <end position="277"/>
    </location>
</feature>
<evidence type="ECO:0000259" key="4">
    <source>
        <dbReference type="SMART" id="SM00331"/>
    </source>
</evidence>
<reference evidence="5 6" key="1">
    <citation type="submission" date="2013-08" db="EMBL/GenBank/DDBJ databases">
        <title>Genome sequencing of Cellulomonas carbonis T26.</title>
        <authorList>
            <person name="Chen F."/>
            <person name="Li Y."/>
            <person name="Wang G."/>
        </authorList>
    </citation>
    <scope>NUCLEOTIDE SEQUENCE [LARGE SCALE GENOMIC DNA]</scope>
    <source>
        <strain evidence="5 6">T26</strain>
    </source>
</reference>
<evidence type="ECO:0000259" key="3">
    <source>
        <dbReference type="SMART" id="SM00091"/>
    </source>
</evidence>
<dbReference type="InterPro" id="IPR001932">
    <property type="entry name" value="PPM-type_phosphatase-like_dom"/>
</dbReference>
<name>A0A0A0BTL3_9CELL</name>
<keyword evidence="1" id="KW-0378">Hydrolase</keyword>
<keyword evidence="6" id="KW-1185">Reference proteome</keyword>
<dbReference type="SUPFAM" id="SSF55785">
    <property type="entry name" value="PYP-like sensor domain (PAS domain)"/>
    <property type="match status" value="2"/>
</dbReference>
<dbReference type="Proteomes" id="UP000029839">
    <property type="component" value="Unassembled WGS sequence"/>
</dbReference>
<dbReference type="SMART" id="SM00091">
    <property type="entry name" value="PAS"/>
    <property type="match status" value="2"/>
</dbReference>
<dbReference type="SMART" id="SM00331">
    <property type="entry name" value="PP2C_SIG"/>
    <property type="match status" value="1"/>
</dbReference>
<dbReference type="PANTHER" id="PTHR43156">
    <property type="entry name" value="STAGE II SPORULATION PROTEIN E-RELATED"/>
    <property type="match status" value="1"/>
</dbReference>
<dbReference type="Pfam" id="PF08448">
    <property type="entry name" value="PAS_4"/>
    <property type="match status" value="1"/>
</dbReference>
<evidence type="ECO:0000313" key="6">
    <source>
        <dbReference type="Proteomes" id="UP000029839"/>
    </source>
</evidence>
<dbReference type="InterPro" id="IPR036457">
    <property type="entry name" value="PPM-type-like_dom_sf"/>
</dbReference>
<dbReference type="PANTHER" id="PTHR43156:SF2">
    <property type="entry name" value="STAGE II SPORULATION PROTEIN E"/>
    <property type="match status" value="1"/>
</dbReference>
<feature type="domain" description="PAS" evidence="3">
    <location>
        <begin position="141"/>
        <end position="209"/>
    </location>
</feature>
<feature type="domain" description="PPM-type phosphatase" evidence="4">
    <location>
        <begin position="290"/>
        <end position="509"/>
    </location>
</feature>
<dbReference type="Pfam" id="PF07228">
    <property type="entry name" value="SpoIIE"/>
    <property type="match status" value="1"/>
</dbReference>
<dbReference type="GO" id="GO:0016791">
    <property type="term" value="F:phosphatase activity"/>
    <property type="evidence" value="ECO:0007669"/>
    <property type="project" value="TreeGrafter"/>
</dbReference>
<dbReference type="InterPro" id="IPR013656">
    <property type="entry name" value="PAS_4"/>
</dbReference>
<dbReference type="InterPro" id="IPR000014">
    <property type="entry name" value="PAS"/>
</dbReference>
<evidence type="ECO:0000256" key="2">
    <source>
        <dbReference type="SAM" id="Coils"/>
    </source>
</evidence>
<dbReference type="EMBL" id="AXCY01000027">
    <property type="protein sequence ID" value="KGM11241.1"/>
    <property type="molecule type" value="Genomic_DNA"/>
</dbReference>
<dbReference type="InterPro" id="IPR035965">
    <property type="entry name" value="PAS-like_dom_sf"/>
</dbReference>
<organism evidence="5 6">
    <name type="scientific">Cellulomonas carbonis T26</name>
    <dbReference type="NCBI Taxonomy" id="947969"/>
    <lineage>
        <taxon>Bacteria</taxon>
        <taxon>Bacillati</taxon>
        <taxon>Actinomycetota</taxon>
        <taxon>Actinomycetes</taxon>
        <taxon>Micrococcales</taxon>
        <taxon>Cellulomonadaceae</taxon>
        <taxon>Cellulomonas</taxon>
    </lineage>
</organism>
<dbReference type="Gene3D" id="3.30.450.20">
    <property type="entry name" value="PAS domain"/>
    <property type="match status" value="2"/>
</dbReference>
<feature type="domain" description="PAS" evidence="3">
    <location>
        <begin position="20"/>
        <end position="85"/>
    </location>
</feature>
<keyword evidence="2" id="KW-0175">Coiled coil</keyword>